<dbReference type="SUPFAM" id="SSF48498">
    <property type="entry name" value="Tetracyclin repressor-like, C-terminal domain"/>
    <property type="match status" value="1"/>
</dbReference>
<feature type="domain" description="HTH tetR-type" evidence="6">
    <location>
        <begin position="8"/>
        <end position="68"/>
    </location>
</feature>
<evidence type="ECO:0000256" key="2">
    <source>
        <dbReference type="ARBA" id="ARBA00023015"/>
    </source>
</evidence>
<dbReference type="InterPro" id="IPR039538">
    <property type="entry name" value="BetI_C"/>
</dbReference>
<evidence type="ECO:0000313" key="7">
    <source>
        <dbReference type="EMBL" id="MFC7344380.1"/>
    </source>
</evidence>
<keyword evidence="1" id="KW-0678">Repressor</keyword>
<dbReference type="RefSeq" id="WP_380672108.1">
    <property type="nucleotide sequence ID" value="NZ_JBHTCJ010000015.1"/>
</dbReference>
<keyword evidence="2" id="KW-0805">Transcription regulation</keyword>
<evidence type="ECO:0000256" key="5">
    <source>
        <dbReference type="PROSITE-ProRule" id="PRU00335"/>
    </source>
</evidence>
<protein>
    <submittedName>
        <fullName evidence="7">TetR/AcrR family transcriptional regulator</fullName>
    </submittedName>
</protein>
<proteinExistence type="predicted"/>
<dbReference type="InterPro" id="IPR001647">
    <property type="entry name" value="HTH_TetR"/>
</dbReference>
<dbReference type="PROSITE" id="PS50977">
    <property type="entry name" value="HTH_TETR_2"/>
    <property type="match status" value="1"/>
</dbReference>
<dbReference type="InterPro" id="IPR009057">
    <property type="entry name" value="Homeodomain-like_sf"/>
</dbReference>
<keyword evidence="4" id="KW-0804">Transcription</keyword>
<evidence type="ECO:0000313" key="8">
    <source>
        <dbReference type="Proteomes" id="UP001596504"/>
    </source>
</evidence>
<dbReference type="InterPro" id="IPR050109">
    <property type="entry name" value="HTH-type_TetR-like_transc_reg"/>
</dbReference>
<keyword evidence="3 5" id="KW-0238">DNA-binding</keyword>
<dbReference type="Pfam" id="PF00440">
    <property type="entry name" value="TetR_N"/>
    <property type="match status" value="1"/>
</dbReference>
<feature type="DNA-binding region" description="H-T-H motif" evidence="5">
    <location>
        <begin position="31"/>
        <end position="50"/>
    </location>
</feature>
<keyword evidence="8" id="KW-1185">Reference proteome</keyword>
<accession>A0ABW2LRY1</accession>
<dbReference type="PRINTS" id="PR00455">
    <property type="entry name" value="HTHTETR"/>
</dbReference>
<dbReference type="PANTHER" id="PTHR30055:SF234">
    <property type="entry name" value="HTH-TYPE TRANSCRIPTIONAL REGULATOR BETI"/>
    <property type="match status" value="1"/>
</dbReference>
<dbReference type="Pfam" id="PF13977">
    <property type="entry name" value="TetR_C_6"/>
    <property type="match status" value="1"/>
</dbReference>
<evidence type="ECO:0000256" key="4">
    <source>
        <dbReference type="ARBA" id="ARBA00023163"/>
    </source>
</evidence>
<comment type="caution">
    <text evidence="7">The sequence shown here is derived from an EMBL/GenBank/DDBJ whole genome shotgun (WGS) entry which is preliminary data.</text>
</comment>
<dbReference type="SUPFAM" id="SSF46689">
    <property type="entry name" value="Homeodomain-like"/>
    <property type="match status" value="1"/>
</dbReference>
<sequence length="198" mass="21959">MPKQVDHDRRRTEIVEATWRLIAERGIDGTTMRAIATTLGMANGALKHYFPDKNAILRAAFTHVFDNTNARIAERLGEATGLAALRAFCREAVPAEDLTRLEARVVIPFWQHALTDPELESVFAEAMSVWREQIRHLLAQARADGSVRTGEPDELITEQLLAMLNGVQALGTLTSATTPEMLHRMIDAFLDGLTGRVS</sequence>
<name>A0ABW2LRY1_9PSEU</name>
<evidence type="ECO:0000259" key="6">
    <source>
        <dbReference type="PROSITE" id="PS50977"/>
    </source>
</evidence>
<dbReference type="InterPro" id="IPR036271">
    <property type="entry name" value="Tet_transcr_reg_TetR-rel_C_sf"/>
</dbReference>
<dbReference type="PANTHER" id="PTHR30055">
    <property type="entry name" value="HTH-TYPE TRANSCRIPTIONAL REGULATOR RUTR"/>
    <property type="match status" value="1"/>
</dbReference>
<evidence type="ECO:0000256" key="3">
    <source>
        <dbReference type="ARBA" id="ARBA00023125"/>
    </source>
</evidence>
<evidence type="ECO:0000256" key="1">
    <source>
        <dbReference type="ARBA" id="ARBA00022491"/>
    </source>
</evidence>
<dbReference type="Gene3D" id="1.10.357.10">
    <property type="entry name" value="Tetracycline Repressor, domain 2"/>
    <property type="match status" value="1"/>
</dbReference>
<organism evidence="7 8">
    <name type="scientific">Saccharopolyspora griseoalba</name>
    <dbReference type="NCBI Taxonomy" id="1431848"/>
    <lineage>
        <taxon>Bacteria</taxon>
        <taxon>Bacillati</taxon>
        <taxon>Actinomycetota</taxon>
        <taxon>Actinomycetes</taxon>
        <taxon>Pseudonocardiales</taxon>
        <taxon>Pseudonocardiaceae</taxon>
        <taxon>Saccharopolyspora</taxon>
    </lineage>
</organism>
<reference evidence="8" key="1">
    <citation type="journal article" date="2019" name="Int. J. Syst. Evol. Microbiol.">
        <title>The Global Catalogue of Microorganisms (GCM) 10K type strain sequencing project: providing services to taxonomists for standard genome sequencing and annotation.</title>
        <authorList>
            <consortium name="The Broad Institute Genomics Platform"/>
            <consortium name="The Broad Institute Genome Sequencing Center for Infectious Disease"/>
            <person name="Wu L."/>
            <person name="Ma J."/>
        </authorList>
    </citation>
    <scope>NUCLEOTIDE SEQUENCE [LARGE SCALE GENOMIC DNA]</scope>
    <source>
        <strain evidence="8">WLHS5</strain>
    </source>
</reference>
<gene>
    <name evidence="7" type="ORF">ACFQRI_23470</name>
</gene>
<dbReference type="Proteomes" id="UP001596504">
    <property type="component" value="Unassembled WGS sequence"/>
</dbReference>
<dbReference type="EMBL" id="JBHTCJ010000015">
    <property type="protein sequence ID" value="MFC7344380.1"/>
    <property type="molecule type" value="Genomic_DNA"/>
</dbReference>